<gene>
    <name evidence="1" type="ORF">QQ020_26140</name>
</gene>
<dbReference type="EMBL" id="JAUJEB010000007">
    <property type="protein sequence ID" value="MDN5215584.1"/>
    <property type="molecule type" value="Genomic_DNA"/>
</dbReference>
<name>A0ABT8LCV8_9BACT</name>
<dbReference type="RefSeq" id="WP_346760923.1">
    <property type="nucleotide sequence ID" value="NZ_JAUJEB010000007.1"/>
</dbReference>
<dbReference type="Proteomes" id="UP001172083">
    <property type="component" value="Unassembled WGS sequence"/>
</dbReference>
<reference evidence="1" key="1">
    <citation type="submission" date="2023-06" db="EMBL/GenBank/DDBJ databases">
        <title>Genomic of Agaribacillus aureum.</title>
        <authorList>
            <person name="Wang G."/>
        </authorList>
    </citation>
    <scope>NUCLEOTIDE SEQUENCE</scope>
    <source>
        <strain evidence="1">BMA12</strain>
    </source>
</reference>
<accession>A0ABT8LCV8</accession>
<proteinExistence type="predicted"/>
<protein>
    <submittedName>
        <fullName evidence="1">Uncharacterized protein</fullName>
    </submittedName>
</protein>
<evidence type="ECO:0000313" key="2">
    <source>
        <dbReference type="Proteomes" id="UP001172083"/>
    </source>
</evidence>
<organism evidence="1 2">
    <name type="scientific">Agaribacillus aureus</name>
    <dbReference type="NCBI Taxonomy" id="3051825"/>
    <lineage>
        <taxon>Bacteria</taxon>
        <taxon>Pseudomonadati</taxon>
        <taxon>Bacteroidota</taxon>
        <taxon>Cytophagia</taxon>
        <taxon>Cytophagales</taxon>
        <taxon>Splendidivirgaceae</taxon>
        <taxon>Agaribacillus</taxon>
    </lineage>
</organism>
<comment type="caution">
    <text evidence="1">The sequence shown here is derived from an EMBL/GenBank/DDBJ whole genome shotgun (WGS) entry which is preliminary data.</text>
</comment>
<keyword evidence="2" id="KW-1185">Reference proteome</keyword>
<evidence type="ECO:0000313" key="1">
    <source>
        <dbReference type="EMBL" id="MDN5215584.1"/>
    </source>
</evidence>
<sequence>MHQIEPYYSWKKYYSPETDINSPFYGKEYNYDLYSETIYGYYIDPSWDYMGSETLYIKILFVDYAKHFIIIEFIGEWNDALHNDIMHFKRNIVDHFNPLGIKKYILIGENVLNFHGSDDCYYEEWFEDIDEEMDNGSIGWIAAVNFRDFVLEEWGNYNIDTYINAGGSLQINNWRTLNPQHFFGLVNGLISRRISLT</sequence>